<name>A0AB34KLY2_9PEZI</name>
<organism evidence="5 6">
    <name type="scientific">Cladosporium halotolerans</name>
    <dbReference type="NCBI Taxonomy" id="1052096"/>
    <lineage>
        <taxon>Eukaryota</taxon>
        <taxon>Fungi</taxon>
        <taxon>Dikarya</taxon>
        <taxon>Ascomycota</taxon>
        <taxon>Pezizomycotina</taxon>
        <taxon>Dothideomycetes</taxon>
        <taxon>Dothideomycetidae</taxon>
        <taxon>Cladosporiales</taxon>
        <taxon>Cladosporiaceae</taxon>
        <taxon>Cladosporium</taxon>
    </lineage>
</organism>
<comment type="caution">
    <text evidence="5">The sequence shown here is derived from an EMBL/GenBank/DDBJ whole genome shotgun (WGS) entry which is preliminary data.</text>
</comment>
<dbReference type="InterPro" id="IPR011032">
    <property type="entry name" value="GroES-like_sf"/>
</dbReference>
<dbReference type="AlphaFoldDB" id="A0AB34KLY2"/>
<dbReference type="InterPro" id="IPR020843">
    <property type="entry name" value="ER"/>
</dbReference>
<evidence type="ECO:0000313" key="5">
    <source>
        <dbReference type="EMBL" id="KAL1586004.1"/>
    </source>
</evidence>
<evidence type="ECO:0000256" key="3">
    <source>
        <dbReference type="ARBA" id="ARBA00023002"/>
    </source>
</evidence>
<dbReference type="Proteomes" id="UP000803884">
    <property type="component" value="Unassembled WGS sequence"/>
</dbReference>
<dbReference type="CDD" id="cd08249">
    <property type="entry name" value="enoyl_reductase_like"/>
    <property type="match status" value="1"/>
</dbReference>
<accession>A0AB34KLY2</accession>
<comment type="similarity">
    <text evidence="1">Belongs to the zinc-containing alcohol dehydrogenase family.</text>
</comment>
<reference evidence="5 6" key="1">
    <citation type="journal article" date="2020" name="Microbiol. Resour. Announc.">
        <title>Draft Genome Sequence of a Cladosporium Species Isolated from the Mesophotic Ascidian Didemnum maculosum.</title>
        <authorList>
            <person name="Gioti A."/>
            <person name="Siaperas R."/>
            <person name="Nikolaivits E."/>
            <person name="Le Goff G."/>
            <person name="Ouazzani J."/>
            <person name="Kotoulas G."/>
            <person name="Topakas E."/>
        </authorList>
    </citation>
    <scope>NUCLEOTIDE SEQUENCE [LARGE SCALE GENOMIC DNA]</scope>
    <source>
        <strain evidence="5 6">TM138-S3</strain>
    </source>
</reference>
<dbReference type="InterPro" id="IPR036291">
    <property type="entry name" value="NAD(P)-bd_dom_sf"/>
</dbReference>
<keyword evidence="6" id="KW-1185">Reference proteome</keyword>
<dbReference type="SUPFAM" id="SSF50129">
    <property type="entry name" value="GroES-like"/>
    <property type="match status" value="1"/>
</dbReference>
<dbReference type="InterPro" id="IPR013154">
    <property type="entry name" value="ADH-like_N"/>
</dbReference>
<dbReference type="GO" id="GO:0016651">
    <property type="term" value="F:oxidoreductase activity, acting on NAD(P)H"/>
    <property type="evidence" value="ECO:0007669"/>
    <property type="project" value="InterPro"/>
</dbReference>
<dbReference type="Gene3D" id="3.90.180.10">
    <property type="entry name" value="Medium-chain alcohol dehydrogenases, catalytic domain"/>
    <property type="match status" value="1"/>
</dbReference>
<dbReference type="SMART" id="SM00829">
    <property type="entry name" value="PKS_ER"/>
    <property type="match status" value="1"/>
</dbReference>
<dbReference type="EMBL" id="JAAQHG020000016">
    <property type="protein sequence ID" value="KAL1586004.1"/>
    <property type="molecule type" value="Genomic_DNA"/>
</dbReference>
<dbReference type="RefSeq" id="XP_069229109.1">
    <property type="nucleotide sequence ID" value="XM_069373338.1"/>
</dbReference>
<dbReference type="PANTHER" id="PTHR45348">
    <property type="entry name" value="HYPOTHETICAL OXIDOREDUCTASE (EUROFUNG)"/>
    <property type="match status" value="1"/>
</dbReference>
<dbReference type="SUPFAM" id="SSF51735">
    <property type="entry name" value="NAD(P)-binding Rossmann-fold domains"/>
    <property type="match status" value="1"/>
</dbReference>
<evidence type="ECO:0000256" key="2">
    <source>
        <dbReference type="ARBA" id="ARBA00011245"/>
    </source>
</evidence>
<dbReference type="InterPro" id="IPR013149">
    <property type="entry name" value="ADH-like_C"/>
</dbReference>
<proteinExistence type="inferred from homology"/>
<evidence type="ECO:0000259" key="4">
    <source>
        <dbReference type="SMART" id="SM00829"/>
    </source>
</evidence>
<comment type="subunit">
    <text evidence="2">Monomer.</text>
</comment>
<evidence type="ECO:0000313" key="6">
    <source>
        <dbReference type="Proteomes" id="UP000803884"/>
    </source>
</evidence>
<keyword evidence="3" id="KW-0560">Oxidoreductase</keyword>
<dbReference type="InterPro" id="IPR047122">
    <property type="entry name" value="Trans-enoyl_RdTase-like"/>
</dbReference>
<evidence type="ECO:0000256" key="1">
    <source>
        <dbReference type="ARBA" id="ARBA00008072"/>
    </source>
</evidence>
<dbReference type="Pfam" id="PF00107">
    <property type="entry name" value="ADH_zinc_N"/>
    <property type="match status" value="1"/>
</dbReference>
<sequence length="356" mass="38068">MTDLPKTMKALKLVQTGKGELQEVPLPKLRDDYVLVKVHAVALNPTDWKHIHVGALAEQGIGATVGCDYMGTVVQVGPKVTKDFKPGDRISGFAHGANAVQKEDGCFAEYCVAKADVQMKVPENISDEDASTLGIGITTVGQALYQKLGVPLPGAGEKANYPILIYGGSTATGSLAIQFAILSGCQVVTTCSPRNFPFVKALGAAEAFDYNDPDCAKKIREFTGDKLTRAFDCISEGASPNICANSISSQGGQVLYLLPTKHDRTDVENKATLGYTFIGEHFKWAGGMDMPAQPEDFEFGKKFWELATKLVASQQITMHPAKVGKGGLVGVLDGLEQLRQGKVSGVKLVYRVADTP</sequence>
<dbReference type="Gene3D" id="3.40.50.720">
    <property type="entry name" value="NAD(P)-binding Rossmann-like Domain"/>
    <property type="match status" value="1"/>
</dbReference>
<dbReference type="Pfam" id="PF08240">
    <property type="entry name" value="ADH_N"/>
    <property type="match status" value="1"/>
</dbReference>
<dbReference type="GeneID" id="96006176"/>
<feature type="domain" description="Enoyl reductase (ER)" evidence="4">
    <location>
        <begin position="6"/>
        <end position="349"/>
    </location>
</feature>
<protein>
    <recommendedName>
        <fullName evidence="4">Enoyl reductase (ER) domain-containing protein</fullName>
    </recommendedName>
</protein>
<gene>
    <name evidence="5" type="ORF">WHR41_04732</name>
</gene>
<dbReference type="PANTHER" id="PTHR45348:SF2">
    <property type="entry name" value="ZINC-TYPE ALCOHOL DEHYDROGENASE-LIKE PROTEIN C2E1P3.01"/>
    <property type="match status" value="1"/>
</dbReference>